<sequence>MPSSRCQMILQPTWWNSLILSLWAVARMPQFMPRGSDPRKRISSRRATNGGVLLVGETTEEVPGLSSEQTKSNARRCLFCASDMKIHAPYLGDRDIR</sequence>
<keyword evidence="1" id="KW-0732">Signal</keyword>
<evidence type="ECO:0000313" key="3">
    <source>
        <dbReference type="Proteomes" id="UP001054945"/>
    </source>
</evidence>
<evidence type="ECO:0000313" key="2">
    <source>
        <dbReference type="EMBL" id="GIY41797.1"/>
    </source>
</evidence>
<feature type="signal peptide" evidence="1">
    <location>
        <begin position="1"/>
        <end position="24"/>
    </location>
</feature>
<proteinExistence type="predicted"/>
<comment type="caution">
    <text evidence="2">The sequence shown here is derived from an EMBL/GenBank/DDBJ whole genome shotgun (WGS) entry which is preliminary data.</text>
</comment>
<accession>A0AAV4T8N6</accession>
<reference evidence="2 3" key="1">
    <citation type="submission" date="2021-06" db="EMBL/GenBank/DDBJ databases">
        <title>Caerostris extrusa draft genome.</title>
        <authorList>
            <person name="Kono N."/>
            <person name="Arakawa K."/>
        </authorList>
    </citation>
    <scope>NUCLEOTIDE SEQUENCE [LARGE SCALE GENOMIC DNA]</scope>
</reference>
<dbReference type="Proteomes" id="UP001054945">
    <property type="component" value="Unassembled WGS sequence"/>
</dbReference>
<organism evidence="2 3">
    <name type="scientific">Caerostris extrusa</name>
    <name type="common">Bark spider</name>
    <name type="synonym">Caerostris bankana</name>
    <dbReference type="NCBI Taxonomy" id="172846"/>
    <lineage>
        <taxon>Eukaryota</taxon>
        <taxon>Metazoa</taxon>
        <taxon>Ecdysozoa</taxon>
        <taxon>Arthropoda</taxon>
        <taxon>Chelicerata</taxon>
        <taxon>Arachnida</taxon>
        <taxon>Araneae</taxon>
        <taxon>Araneomorphae</taxon>
        <taxon>Entelegynae</taxon>
        <taxon>Araneoidea</taxon>
        <taxon>Araneidae</taxon>
        <taxon>Caerostris</taxon>
    </lineage>
</organism>
<feature type="chain" id="PRO_5043752792" description="Secreted protein" evidence="1">
    <location>
        <begin position="25"/>
        <end position="97"/>
    </location>
</feature>
<dbReference type="AlphaFoldDB" id="A0AAV4T8N6"/>
<gene>
    <name evidence="2" type="ORF">CEXT_329661</name>
</gene>
<evidence type="ECO:0008006" key="4">
    <source>
        <dbReference type="Google" id="ProtNLM"/>
    </source>
</evidence>
<name>A0AAV4T8N6_CAEEX</name>
<keyword evidence="3" id="KW-1185">Reference proteome</keyword>
<dbReference type="EMBL" id="BPLR01010758">
    <property type="protein sequence ID" value="GIY41797.1"/>
    <property type="molecule type" value="Genomic_DNA"/>
</dbReference>
<evidence type="ECO:0000256" key="1">
    <source>
        <dbReference type="SAM" id="SignalP"/>
    </source>
</evidence>
<protein>
    <recommendedName>
        <fullName evidence="4">Secreted protein</fullName>
    </recommendedName>
</protein>